<evidence type="ECO:0000259" key="2">
    <source>
        <dbReference type="PROSITE" id="PS00036"/>
    </source>
</evidence>
<keyword evidence="4" id="KW-1185">Reference proteome</keyword>
<evidence type="ECO:0000313" key="4">
    <source>
        <dbReference type="Proteomes" id="UP001147747"/>
    </source>
</evidence>
<feature type="domain" description="BZIP" evidence="2">
    <location>
        <begin position="31"/>
        <end position="46"/>
    </location>
</feature>
<protein>
    <recommendedName>
        <fullName evidence="2">BZIP domain-containing protein</fullName>
    </recommendedName>
</protein>
<dbReference type="SUPFAM" id="SSF57959">
    <property type="entry name" value="Leucine zipper domain"/>
    <property type="match status" value="1"/>
</dbReference>
<dbReference type="InterPro" id="IPR021833">
    <property type="entry name" value="DUF3425"/>
</dbReference>
<dbReference type="PANTHER" id="PTHR38116:SF1">
    <property type="entry name" value="BZIP DOMAIN-CONTAINING PROTEIN"/>
    <property type="match status" value="1"/>
</dbReference>
<reference evidence="3" key="2">
    <citation type="journal article" date="2023" name="IMA Fungus">
        <title>Comparative genomic study of the Penicillium genus elucidates a diverse pangenome and 15 lateral gene transfer events.</title>
        <authorList>
            <person name="Petersen C."/>
            <person name="Sorensen T."/>
            <person name="Nielsen M.R."/>
            <person name="Sondergaard T.E."/>
            <person name="Sorensen J.L."/>
            <person name="Fitzpatrick D.A."/>
            <person name="Frisvad J.C."/>
            <person name="Nielsen K.L."/>
        </authorList>
    </citation>
    <scope>NUCLEOTIDE SEQUENCE</scope>
    <source>
        <strain evidence="3">IBT 29677</strain>
    </source>
</reference>
<name>A0A9W9W673_9EURO</name>
<accession>A0A9W9W673</accession>
<dbReference type="GeneID" id="81367625"/>
<organism evidence="3 4">
    <name type="scientific">Penicillium cosmopolitanum</name>
    <dbReference type="NCBI Taxonomy" id="1131564"/>
    <lineage>
        <taxon>Eukaryota</taxon>
        <taxon>Fungi</taxon>
        <taxon>Dikarya</taxon>
        <taxon>Ascomycota</taxon>
        <taxon>Pezizomycotina</taxon>
        <taxon>Eurotiomycetes</taxon>
        <taxon>Eurotiomycetidae</taxon>
        <taxon>Eurotiales</taxon>
        <taxon>Aspergillaceae</taxon>
        <taxon>Penicillium</taxon>
    </lineage>
</organism>
<feature type="compositionally biased region" description="Polar residues" evidence="1">
    <location>
        <begin position="1"/>
        <end position="16"/>
    </location>
</feature>
<feature type="region of interest" description="Disordered" evidence="1">
    <location>
        <begin position="35"/>
        <end position="54"/>
    </location>
</feature>
<dbReference type="PROSITE" id="PS00036">
    <property type="entry name" value="BZIP_BASIC"/>
    <property type="match status" value="1"/>
</dbReference>
<dbReference type="PANTHER" id="PTHR38116">
    <property type="entry name" value="CHROMOSOME 7, WHOLE GENOME SHOTGUN SEQUENCE"/>
    <property type="match status" value="1"/>
</dbReference>
<dbReference type="CDD" id="cd14688">
    <property type="entry name" value="bZIP_YAP"/>
    <property type="match status" value="1"/>
</dbReference>
<dbReference type="AlphaFoldDB" id="A0A9W9W673"/>
<gene>
    <name evidence="3" type="ORF">N7509_004008</name>
</gene>
<dbReference type="InterPro" id="IPR004827">
    <property type="entry name" value="bZIP"/>
</dbReference>
<proteinExistence type="predicted"/>
<dbReference type="EMBL" id="JAPZBU010000005">
    <property type="protein sequence ID" value="KAJ5404137.1"/>
    <property type="molecule type" value="Genomic_DNA"/>
</dbReference>
<reference evidence="3" key="1">
    <citation type="submission" date="2022-12" db="EMBL/GenBank/DDBJ databases">
        <authorList>
            <person name="Petersen C."/>
        </authorList>
    </citation>
    <scope>NUCLEOTIDE SEQUENCE</scope>
    <source>
        <strain evidence="3">IBT 29677</strain>
    </source>
</reference>
<dbReference type="OrthoDB" id="2245989at2759"/>
<evidence type="ECO:0000256" key="1">
    <source>
        <dbReference type="SAM" id="MobiDB-lite"/>
    </source>
</evidence>
<dbReference type="GO" id="GO:0003700">
    <property type="term" value="F:DNA-binding transcription factor activity"/>
    <property type="evidence" value="ECO:0007669"/>
    <property type="project" value="InterPro"/>
</dbReference>
<evidence type="ECO:0000313" key="3">
    <source>
        <dbReference type="EMBL" id="KAJ5404137.1"/>
    </source>
</evidence>
<dbReference type="RefSeq" id="XP_056491379.1">
    <property type="nucleotide sequence ID" value="XM_056628645.1"/>
</dbReference>
<sequence>MSHQARQDTFSRQTTGGVDDYRQVGLSGAARRTLQNRLSQRRCRERKKQPLDKSSDKSNLKWIIYSERKLGVLQVQTNNECLENIPFEEDLPASLGMVQSHLKTSGDGVLHFCRLGPSERNAVVARLRAESIGGAASHLLNLDLLLSVKQYNIFTAMSTNAASIGLSMESLRHDIPSPFNTSLPWSLNLNLPPSLRPTELQKQKAHHPWIDLFPIASVRDALLKHEGKFDDEELCHDLFGSCVKDEGDVGIFIWGGGLGPSCL</sequence>
<dbReference type="Pfam" id="PF11905">
    <property type="entry name" value="DUF3425"/>
    <property type="match status" value="1"/>
</dbReference>
<feature type="region of interest" description="Disordered" evidence="1">
    <location>
        <begin position="1"/>
        <end position="22"/>
    </location>
</feature>
<dbReference type="Proteomes" id="UP001147747">
    <property type="component" value="Unassembled WGS sequence"/>
</dbReference>
<dbReference type="InterPro" id="IPR046347">
    <property type="entry name" value="bZIP_sf"/>
</dbReference>
<comment type="caution">
    <text evidence="3">The sequence shown here is derived from an EMBL/GenBank/DDBJ whole genome shotgun (WGS) entry which is preliminary data.</text>
</comment>